<accession>A0A1I0D058</accession>
<feature type="coiled-coil region" evidence="1">
    <location>
        <begin position="10"/>
        <end position="51"/>
    </location>
</feature>
<dbReference type="GeneID" id="93278518"/>
<evidence type="ECO:0000313" key="2">
    <source>
        <dbReference type="EMBL" id="SET25523.1"/>
    </source>
</evidence>
<keyword evidence="3" id="KW-1185">Reference proteome</keyword>
<sequence>MARGVRKTPLEKLNEELAQVVEALEQYKDCMETLKEKERQLKEQIELEQLKSVMALLDEQGMTVADLKEMLEQGRDTQQSA</sequence>
<organism evidence="2 3">
    <name type="scientific">Enterocloster lavalensis</name>
    <dbReference type="NCBI Taxonomy" id="460384"/>
    <lineage>
        <taxon>Bacteria</taxon>
        <taxon>Bacillati</taxon>
        <taxon>Bacillota</taxon>
        <taxon>Clostridia</taxon>
        <taxon>Lachnospirales</taxon>
        <taxon>Lachnospiraceae</taxon>
        <taxon>Enterocloster</taxon>
    </lineage>
</organism>
<reference evidence="3" key="1">
    <citation type="submission" date="2016-10" db="EMBL/GenBank/DDBJ databases">
        <authorList>
            <person name="Varghese N."/>
            <person name="Submissions S."/>
        </authorList>
    </citation>
    <scope>NUCLEOTIDE SEQUENCE [LARGE SCALE GENOMIC DNA]</scope>
    <source>
        <strain evidence="3">NLAE-zl-G277</strain>
    </source>
</reference>
<name>A0A1I0D058_9FIRM</name>
<proteinExistence type="predicted"/>
<dbReference type="EMBL" id="FOIM01000003">
    <property type="protein sequence ID" value="SET25523.1"/>
    <property type="molecule type" value="Genomic_DNA"/>
</dbReference>
<gene>
    <name evidence="2" type="ORF">SAMN05216313_103263</name>
</gene>
<dbReference type="Proteomes" id="UP000198508">
    <property type="component" value="Unassembled WGS sequence"/>
</dbReference>
<dbReference type="RefSeq" id="WP_092361179.1">
    <property type="nucleotide sequence ID" value="NZ_CABJCG010000001.1"/>
</dbReference>
<keyword evidence="1" id="KW-0175">Coiled coil</keyword>
<dbReference type="AlphaFoldDB" id="A0A1I0D058"/>
<evidence type="ECO:0000313" key="3">
    <source>
        <dbReference type="Proteomes" id="UP000198508"/>
    </source>
</evidence>
<dbReference type="STRING" id="460384.SAMN05216313_103263"/>
<protein>
    <submittedName>
        <fullName evidence="2">Uncharacterized protein</fullName>
    </submittedName>
</protein>
<evidence type="ECO:0000256" key="1">
    <source>
        <dbReference type="SAM" id="Coils"/>
    </source>
</evidence>